<evidence type="ECO:0000256" key="1">
    <source>
        <dbReference type="SAM" id="Phobius"/>
    </source>
</evidence>
<sequence length="157" mass="17374">MKKGASLVELLIYSGLLAVVMLVLYSFYIQVSQQRLYQLYQTSLATNGHQIMFDLQQTIKQATSVSIPAAGSSGSQLSLDGGNLVYTVDADFRLVKTEGDQDFFLTDGEVLVDQITFYRLGPSTANPTIKIELTLKAKGWANNQEQKETWQTAVTLL</sequence>
<comment type="caution">
    <text evidence="2">The sequence shown here is derived from an EMBL/GenBank/DDBJ whole genome shotgun (WGS) entry which is preliminary data.</text>
</comment>
<gene>
    <name evidence="2" type="ORF">COU97_02175</name>
</gene>
<accession>A0A2M8L735</accession>
<dbReference type="Proteomes" id="UP000231579">
    <property type="component" value="Unassembled WGS sequence"/>
</dbReference>
<evidence type="ECO:0000313" key="3">
    <source>
        <dbReference type="Proteomes" id="UP000231579"/>
    </source>
</evidence>
<name>A0A2M8L735_9BACT</name>
<evidence type="ECO:0000313" key="2">
    <source>
        <dbReference type="EMBL" id="PJE69998.1"/>
    </source>
</evidence>
<feature type="transmembrane region" description="Helical" evidence="1">
    <location>
        <begin position="7"/>
        <end position="28"/>
    </location>
</feature>
<keyword evidence="1" id="KW-0472">Membrane</keyword>
<evidence type="ECO:0008006" key="4">
    <source>
        <dbReference type="Google" id="ProtNLM"/>
    </source>
</evidence>
<protein>
    <recommendedName>
        <fullName evidence="4">Prepilin-type N-terminal cleavage/methylation domain-containing protein</fullName>
    </recommendedName>
</protein>
<proteinExistence type="predicted"/>
<dbReference type="AlphaFoldDB" id="A0A2M8L735"/>
<dbReference type="EMBL" id="PFEM01000031">
    <property type="protein sequence ID" value="PJE69998.1"/>
    <property type="molecule type" value="Genomic_DNA"/>
</dbReference>
<keyword evidence="1" id="KW-1133">Transmembrane helix</keyword>
<keyword evidence="1" id="KW-0812">Transmembrane</keyword>
<organism evidence="2 3">
    <name type="scientific">Candidatus Shapirobacteria bacterium CG10_big_fil_rev_8_21_14_0_10_48_15</name>
    <dbReference type="NCBI Taxonomy" id="1974484"/>
    <lineage>
        <taxon>Bacteria</taxon>
        <taxon>Candidatus Shapironibacteriota</taxon>
    </lineage>
</organism>
<reference evidence="3" key="1">
    <citation type="submission" date="2017-09" db="EMBL/GenBank/DDBJ databases">
        <title>Depth-based differentiation of microbial function through sediment-hosted aquifers and enrichment of novel symbionts in the deep terrestrial subsurface.</title>
        <authorList>
            <person name="Probst A.J."/>
            <person name="Ladd B."/>
            <person name="Jarett J.K."/>
            <person name="Geller-Mcgrath D.E."/>
            <person name="Sieber C.M.K."/>
            <person name="Emerson J.B."/>
            <person name="Anantharaman K."/>
            <person name="Thomas B.C."/>
            <person name="Malmstrom R."/>
            <person name="Stieglmeier M."/>
            <person name="Klingl A."/>
            <person name="Woyke T."/>
            <person name="Ryan C.M."/>
            <person name="Banfield J.F."/>
        </authorList>
    </citation>
    <scope>NUCLEOTIDE SEQUENCE [LARGE SCALE GENOMIC DNA]</scope>
</reference>